<organism evidence="2">
    <name type="scientific">Sporisorium scitamineum</name>
    <dbReference type="NCBI Taxonomy" id="49012"/>
    <lineage>
        <taxon>Eukaryota</taxon>
        <taxon>Fungi</taxon>
        <taxon>Dikarya</taxon>
        <taxon>Basidiomycota</taxon>
        <taxon>Ustilaginomycotina</taxon>
        <taxon>Ustilaginomycetes</taxon>
        <taxon>Ustilaginales</taxon>
        <taxon>Ustilaginaceae</taxon>
        <taxon>Sporisorium</taxon>
    </lineage>
</organism>
<dbReference type="CDD" id="cd14688">
    <property type="entry name" value="bZIP_YAP"/>
    <property type="match status" value="1"/>
</dbReference>
<feature type="compositionally biased region" description="Polar residues" evidence="1">
    <location>
        <begin position="257"/>
        <end position="267"/>
    </location>
</feature>
<dbReference type="Gene3D" id="1.20.5.170">
    <property type="match status" value="1"/>
</dbReference>
<dbReference type="AlphaFoldDB" id="A0A127ZC04"/>
<sequence length="340" mass="37629">MAAVTAQSILSTSHRSQPYSFDHQHYQYHPSTSSSTALMPSYHHPINAARGVFSSSSSAVHGSPSSYRNMTGAGYDSYTTAREGTAATSSTQTLDADSYSYASLSPRKRHTSKYVDEEARQAAKMVQKARRREQNRNAQRRLGDREEEHIFKLEGEVAALRRQSERDRSEKQDLEEMIRRLLDQREDMQRRLDTLAASGREDYNASTQARCAPSSSHGRAKALSQDNALGLVDDASYVSSSRSSSSSTSDADARESVSSVTSASICTPKSPPAPLHRAFPKDSRSSRPNFPLNRMPSVLSTSSSPTQLHLPRIKLDRSPQQYAPLMAPTLLPSMADPRWM</sequence>
<evidence type="ECO:0000256" key="1">
    <source>
        <dbReference type="SAM" id="MobiDB-lite"/>
    </source>
</evidence>
<dbReference type="OrthoDB" id="2552844at2759"/>
<name>A0A127ZC04_9BASI</name>
<feature type="compositionally biased region" description="Polar residues" evidence="1">
    <location>
        <begin position="204"/>
        <end position="217"/>
    </location>
</feature>
<proteinExistence type="predicted"/>
<dbReference type="EMBL" id="LK056663">
    <property type="protein sequence ID" value="CDU23596.1"/>
    <property type="molecule type" value="Genomic_DNA"/>
</dbReference>
<reference evidence="2" key="1">
    <citation type="submission" date="2014-06" db="EMBL/GenBank/DDBJ databases">
        <authorList>
            <person name="Ju J."/>
            <person name="Zhang J."/>
        </authorList>
    </citation>
    <scope>NUCLEOTIDE SEQUENCE</scope>
    <source>
        <strain evidence="2">SscI8</strain>
    </source>
</reference>
<evidence type="ECO:0000313" key="2">
    <source>
        <dbReference type="EMBL" id="CDU23596.1"/>
    </source>
</evidence>
<accession>A0A127ZC04</accession>
<gene>
    <name evidence="2" type="ORF">SPSC_02225</name>
</gene>
<feature type="region of interest" description="Disordered" evidence="1">
    <location>
        <begin position="238"/>
        <end position="306"/>
    </location>
</feature>
<protein>
    <recommendedName>
        <fullName evidence="3">BZIP domain-containing protein</fullName>
    </recommendedName>
</protein>
<evidence type="ECO:0008006" key="3">
    <source>
        <dbReference type="Google" id="ProtNLM"/>
    </source>
</evidence>
<feature type="region of interest" description="Disordered" evidence="1">
    <location>
        <begin position="196"/>
        <end position="223"/>
    </location>
</feature>
<feature type="compositionally biased region" description="Low complexity" evidence="1">
    <location>
        <begin position="238"/>
        <end position="250"/>
    </location>
</feature>